<evidence type="ECO:0000313" key="3">
    <source>
        <dbReference type="Proteomes" id="UP000005262"/>
    </source>
</evidence>
<keyword evidence="1" id="KW-1133">Transmembrane helix</keyword>
<reference evidence="2 3" key="1">
    <citation type="journal article" date="2012" name="J. Bacteriol.">
        <title>Complete genome sequences of Desulfosporosinus orientis DSM765T, Desulfosporosinus youngiae DSM17734T, Desulfosporosinus meridiei DSM13257T, and Desulfosporosinus acidiphilus DSM22704T.</title>
        <authorList>
            <person name="Pester M."/>
            <person name="Brambilla E."/>
            <person name="Alazard D."/>
            <person name="Rattei T."/>
            <person name="Weinmaier T."/>
            <person name="Han J."/>
            <person name="Lucas S."/>
            <person name="Lapidus A."/>
            <person name="Cheng J.F."/>
            <person name="Goodwin L."/>
            <person name="Pitluck S."/>
            <person name="Peters L."/>
            <person name="Ovchinnikova G."/>
            <person name="Teshima H."/>
            <person name="Detter J.C."/>
            <person name="Han C.S."/>
            <person name="Tapia R."/>
            <person name="Land M.L."/>
            <person name="Hauser L."/>
            <person name="Kyrpides N.C."/>
            <person name="Ivanova N.N."/>
            <person name="Pagani I."/>
            <person name="Huntmann M."/>
            <person name="Wei C.L."/>
            <person name="Davenport K.W."/>
            <person name="Daligault H."/>
            <person name="Chain P.S."/>
            <person name="Chen A."/>
            <person name="Mavromatis K."/>
            <person name="Markowitz V."/>
            <person name="Szeto E."/>
            <person name="Mikhailova N."/>
            <person name="Pati A."/>
            <person name="Wagner M."/>
            <person name="Woyke T."/>
            <person name="Ollivier B."/>
            <person name="Klenk H.P."/>
            <person name="Spring S."/>
            <person name="Loy A."/>
        </authorList>
    </citation>
    <scope>NUCLEOTIDE SEQUENCE [LARGE SCALE GENOMIC DNA]</scope>
    <source>
        <strain evidence="3">ATCC BAA-275 / DSM 13257 / NCIMB 13706 / S10</strain>
    </source>
</reference>
<evidence type="ECO:0000256" key="1">
    <source>
        <dbReference type="SAM" id="Phobius"/>
    </source>
</evidence>
<dbReference type="EMBL" id="CP003629">
    <property type="protein sequence ID" value="AFQ45802.1"/>
    <property type="molecule type" value="Genomic_DNA"/>
</dbReference>
<feature type="transmembrane region" description="Helical" evidence="1">
    <location>
        <begin position="9"/>
        <end position="29"/>
    </location>
</feature>
<reference evidence="3" key="2">
    <citation type="submission" date="2012-08" db="EMBL/GenBank/DDBJ databases">
        <title>Finished genome of Desulfosporosinus meridiei DSM 13257.</title>
        <authorList>
            <person name="Huntemann M."/>
            <person name="Wei C.-L."/>
            <person name="Han J."/>
            <person name="Detter J.C."/>
            <person name="Han C."/>
            <person name="Davenport K."/>
            <person name="Daligault H."/>
            <person name="Erkkila T."/>
            <person name="Gu W."/>
            <person name="Munk A.C.C."/>
            <person name="Teshima H."/>
            <person name="Xu Y."/>
            <person name="Chain P."/>
            <person name="Tapia R."/>
            <person name="Chen A."/>
            <person name="Krypides N."/>
            <person name="Mavromatis K."/>
            <person name="Markowitz V."/>
            <person name="Szeto E."/>
            <person name="Ivanova N."/>
            <person name="Mikhailova N."/>
            <person name="Ovchinnikova G."/>
            <person name="Pagani I."/>
            <person name="Pati A."/>
            <person name="Goodwin L."/>
            <person name="Peters L."/>
            <person name="Pitluck S."/>
            <person name="Woyke T."/>
            <person name="Pester M."/>
            <person name="Spring S."/>
            <person name="Ollivier B."/>
            <person name="Rattei T."/>
            <person name="Klenk H.-P."/>
            <person name="Wagner M."/>
            <person name="Loy A."/>
        </authorList>
    </citation>
    <scope>NUCLEOTIDE SEQUENCE [LARGE SCALE GENOMIC DNA]</scope>
    <source>
        <strain evidence="3">ATCC BAA-275 / DSM 13257 / NCIMB 13706 / S10</strain>
    </source>
</reference>
<keyword evidence="1" id="KW-0472">Membrane</keyword>
<proteinExistence type="predicted"/>
<keyword evidence="1" id="KW-0812">Transmembrane</keyword>
<keyword evidence="3" id="KW-1185">Reference proteome</keyword>
<organism evidence="2 3">
    <name type="scientific">Desulfosporosinus meridiei (strain ATCC BAA-275 / DSM 13257 / KCTC 12902 / NCIMB 13706 / S10)</name>
    <dbReference type="NCBI Taxonomy" id="768704"/>
    <lineage>
        <taxon>Bacteria</taxon>
        <taxon>Bacillati</taxon>
        <taxon>Bacillota</taxon>
        <taxon>Clostridia</taxon>
        <taxon>Eubacteriales</taxon>
        <taxon>Desulfitobacteriaceae</taxon>
        <taxon>Desulfosporosinus</taxon>
    </lineage>
</organism>
<dbReference type="AlphaFoldDB" id="J7IVI2"/>
<dbReference type="Proteomes" id="UP000005262">
    <property type="component" value="Chromosome"/>
</dbReference>
<name>J7IVI2_DESMD</name>
<dbReference type="HOGENOM" id="CLU_3117143_0_0_9"/>
<sequence length="50" mass="5623">MPTTKFQKVVFAFLSVVITVHLFVFYNLVLEMGGMSNQVFMASRKVVPIG</sequence>
<dbReference type="KEGG" id="dmi:Desmer_3970"/>
<protein>
    <submittedName>
        <fullName evidence="2">Uncharacterized protein</fullName>
    </submittedName>
</protein>
<accession>J7IVI2</accession>
<gene>
    <name evidence="2" type="ordered locus">Desmer_3970</name>
</gene>
<evidence type="ECO:0000313" key="2">
    <source>
        <dbReference type="EMBL" id="AFQ45802.1"/>
    </source>
</evidence>